<organism evidence="2 3">
    <name type="scientific">Arthrobotrys conoides</name>
    <dbReference type="NCBI Taxonomy" id="74498"/>
    <lineage>
        <taxon>Eukaryota</taxon>
        <taxon>Fungi</taxon>
        <taxon>Dikarya</taxon>
        <taxon>Ascomycota</taxon>
        <taxon>Pezizomycotina</taxon>
        <taxon>Orbiliomycetes</taxon>
        <taxon>Orbiliales</taxon>
        <taxon>Orbiliaceae</taxon>
        <taxon>Arthrobotrys</taxon>
    </lineage>
</organism>
<feature type="compositionally biased region" description="Acidic residues" evidence="1">
    <location>
        <begin position="1000"/>
        <end position="1014"/>
    </location>
</feature>
<proteinExistence type="predicted"/>
<comment type="caution">
    <text evidence="2">The sequence shown here is derived from an EMBL/GenBank/DDBJ whole genome shotgun (WGS) entry which is preliminary data.</text>
</comment>
<feature type="compositionally biased region" description="Basic residues" evidence="1">
    <location>
        <begin position="944"/>
        <end position="955"/>
    </location>
</feature>
<dbReference type="EMBL" id="JAVHJM010000008">
    <property type="protein sequence ID" value="KAK6508657.1"/>
    <property type="molecule type" value="Genomic_DNA"/>
</dbReference>
<evidence type="ECO:0000313" key="2">
    <source>
        <dbReference type="EMBL" id="KAK6508657.1"/>
    </source>
</evidence>
<name>A0AAN8NI28_9PEZI</name>
<accession>A0AAN8NI28</accession>
<gene>
    <name evidence="2" type="ORF">TWF506_010737</name>
</gene>
<feature type="compositionally biased region" description="Basic and acidic residues" evidence="1">
    <location>
        <begin position="1094"/>
        <end position="1112"/>
    </location>
</feature>
<dbReference type="AlphaFoldDB" id="A0AAN8NI28"/>
<feature type="compositionally biased region" description="Basic and acidic residues" evidence="1">
    <location>
        <begin position="760"/>
        <end position="791"/>
    </location>
</feature>
<keyword evidence="3" id="KW-1185">Reference proteome</keyword>
<reference evidence="2 3" key="1">
    <citation type="submission" date="2019-10" db="EMBL/GenBank/DDBJ databases">
        <authorList>
            <person name="Palmer J.M."/>
        </authorList>
    </citation>
    <scope>NUCLEOTIDE SEQUENCE [LARGE SCALE GENOMIC DNA]</scope>
    <source>
        <strain evidence="2 3">TWF506</strain>
    </source>
</reference>
<evidence type="ECO:0000256" key="1">
    <source>
        <dbReference type="SAM" id="MobiDB-lite"/>
    </source>
</evidence>
<protein>
    <submittedName>
        <fullName evidence="2">Uncharacterized protein</fullName>
    </submittedName>
</protein>
<evidence type="ECO:0000313" key="3">
    <source>
        <dbReference type="Proteomes" id="UP001307849"/>
    </source>
</evidence>
<feature type="region of interest" description="Disordered" evidence="1">
    <location>
        <begin position="760"/>
        <end position="816"/>
    </location>
</feature>
<feature type="compositionally biased region" description="Basic and acidic residues" evidence="1">
    <location>
        <begin position="1015"/>
        <end position="1026"/>
    </location>
</feature>
<feature type="region of interest" description="Disordered" evidence="1">
    <location>
        <begin position="942"/>
        <end position="1131"/>
    </location>
</feature>
<dbReference type="Proteomes" id="UP001307849">
    <property type="component" value="Unassembled WGS sequence"/>
</dbReference>
<feature type="compositionally biased region" description="Acidic residues" evidence="1">
    <location>
        <begin position="1027"/>
        <end position="1071"/>
    </location>
</feature>
<feature type="compositionally biased region" description="Low complexity" evidence="1">
    <location>
        <begin position="452"/>
        <end position="462"/>
    </location>
</feature>
<feature type="compositionally biased region" description="Basic and acidic residues" evidence="1">
    <location>
        <begin position="801"/>
        <end position="816"/>
    </location>
</feature>
<feature type="region of interest" description="Disordered" evidence="1">
    <location>
        <begin position="417"/>
        <end position="470"/>
    </location>
</feature>
<sequence length="1209" mass="141474">MGQKNSKESTREGVLVAIKNEKPSPFRYEEPTYIERRKNHMPNWFYISDTIGQPYRLDLLRFYFDRSDPQSLVQQLQKHWMAGLIVWRCPTEALSSKHDRVYKMKHMTGKIYLIGWDAMPNDIINEGVWCGAIYPSEFADIARLYVGCPELWDYDWRHSSFWTEIPQPQVERVRRRIQNVGLGNELSVEQKIKRKPQKYRDLQRDVHEWLANTEDSIEPEDEEIELEFPETLTNPDSESSSSDREVVLPYGIEVTSPYDSQDPYSHITYATQPPQIGVQKSDQEEYISSLATWNLEYKSVPYHKWPEEVFAAGLANGIQRAVAKIHGTSNSSSQDSILGIDIYTRHPHNAKSARGAYSTPAHSIYIPQVTNVTSDWSLELLENLPQEMNYCDPAETVLDYRLPKSYDEMKYPDWEPGFAIQSPSSETAGPNDLFTIPETEPQSSGPLPPSSPSSFPSFESASNDTVPEPLKPTVTFATEEKDSYFDDLEANQVTKADLVPSNFEGFYRYYPTVDWIHSEYKHLVQTGNIPKENLSEIMIYGSRGFISMFTRHVDVSEFVPLSPEQGSRKSLLKEMKDSIRNNPIEEEEEVIYMDYRCKRLDVEVTNKDPSRVQISIYEPDENEEDTCEPLPENFLIPGLDPFTLEGRTGIIRYLDSIMDDWHNYGHYDFWQEEGLRFRNEFLLKALAIHFLIGPPDNPYYHEYESFLRNPLIRYFAKLMEAGWPLPSKEDIESMKKYTPEGLVVCKELWDEDEYEWERGHRKAMEGGDHEERGKTEEKEKQGEEETKKGSLEETGSGSEDGEGKQPPKKTEPEKNKKLDLDLLKILLALPPLRRRKQLQLGEMGKEELEKLGASGLEKLQKKERPIWARDPAFPAQDEEAERWLSPEESEILHQIRQDAGHGRLRHWRWWYERNQKKVAMMKAWYKMIDRFWQTRAAAQERAKYRERRRRDRGKGRSISDEQNPSELRLGQNEYDWGDGRYGYNDSLSYEPEPLPGLDRVDEDQDDLEENTEPEEYNHEHELGDYDKDAEEDDHEYDGDDGGYDEDYYDSGYDEYEFDYDSDSDSDDEVDPGDWNVFPVRYDDDEIIEYILDPSHPEESLQKNDSKEAKSQADEGESSSTKRNEEEYFCSEETDRTGRKLKKYVPVVRSHDPEIEQPVFYDPKEFKDSRQFTYWREKVYYQYPHKTYSSKPPPSLEAQAKYWKWLSELS</sequence>